<proteinExistence type="predicted"/>
<sequence length="469" mass="53131">MLRGDKLCVKLVEEKSAIIANEHNKSLIVLKFTTYCELCDELTHSSEACPLSEKNIKNTVLNLVEHKGVFTIDTLARKLKLQDHNRLKKIVCSLVNNGTLFAGTSESCYRENQKRRRVGSQDEYADEDTFNSNVYFWRNELKIAERTRGSSTCDDSDHDNDFDNADEANEEDNKEEDGSDDASQDDSDAEDCDDNKDEDCCDNIIDFVHEAEIEPVKPVKRAPNQYILDLTVLKVFIKSKLPHEPLNNVGAMTKACVKLLNTNGRNLEKAKKAFDPKSFLNDYTKASEEVDAKKVIKNSQDDHKPSKAVSLKLPSKLQKGSIILDFKTDITPVNSEEARCMLRFVMALDVVRQRDYDGGTNKEFIADMVKTIIKSPYTNYLNRDTGWNAGTDTEFNMLLDAFGDSVLKYLQHKSDVGKQLNTCASELRNIVHTIFVHIRKNDRSQSNIVMKFDSVSDALCASGKYDRFI</sequence>
<comment type="caution">
    <text evidence="2">The sequence shown here is derived from an EMBL/GenBank/DDBJ whole genome shotgun (WGS) entry which is preliminary data.</text>
</comment>
<keyword evidence="3" id="KW-1185">Reference proteome</keyword>
<feature type="compositionally biased region" description="Acidic residues" evidence="1">
    <location>
        <begin position="154"/>
        <end position="196"/>
    </location>
</feature>
<evidence type="ECO:0000313" key="3">
    <source>
        <dbReference type="Proteomes" id="UP000594342"/>
    </source>
</evidence>
<gene>
    <name evidence="2" type="ORF">YASMINEVIRUS_545</name>
</gene>
<dbReference type="EMBL" id="UPSH01000001">
    <property type="protein sequence ID" value="VBB18082.1"/>
    <property type="molecule type" value="Genomic_DNA"/>
</dbReference>
<evidence type="ECO:0000313" key="2">
    <source>
        <dbReference type="EMBL" id="VBB18082.1"/>
    </source>
</evidence>
<dbReference type="Proteomes" id="UP000594342">
    <property type="component" value="Unassembled WGS sequence"/>
</dbReference>
<name>A0A5K0U9G4_9VIRU</name>
<accession>A0A5K0U9G4</accession>
<feature type="region of interest" description="Disordered" evidence="1">
    <location>
        <begin position="148"/>
        <end position="196"/>
    </location>
</feature>
<evidence type="ECO:0000256" key="1">
    <source>
        <dbReference type="SAM" id="MobiDB-lite"/>
    </source>
</evidence>
<organism evidence="2 3">
    <name type="scientific">Yasminevirus sp. GU-2018</name>
    <dbReference type="NCBI Taxonomy" id="2420051"/>
    <lineage>
        <taxon>Viruses</taxon>
        <taxon>Varidnaviria</taxon>
        <taxon>Bamfordvirae</taxon>
        <taxon>Nucleocytoviricota</taxon>
        <taxon>Megaviricetes</taxon>
        <taxon>Imitervirales</taxon>
        <taxon>Mimiviridae</taxon>
        <taxon>Klosneuvirinae</taxon>
        <taxon>Yasminevirus</taxon>
        <taxon>Yasminevirus saudimassiliense</taxon>
    </lineage>
</organism>
<reference evidence="2 3" key="1">
    <citation type="submission" date="2018-10" db="EMBL/GenBank/DDBJ databases">
        <authorList>
            <consortium name="IHU Genomes"/>
        </authorList>
    </citation>
    <scope>NUCLEOTIDE SEQUENCE [LARGE SCALE GENOMIC DNA]</scope>
    <source>
        <strain evidence="2 3">A1</strain>
    </source>
</reference>
<protein>
    <submittedName>
        <fullName evidence="2">Uncharacterized protein</fullName>
    </submittedName>
</protein>